<accession>A0ABR2D6W7</accession>
<keyword evidence="2" id="KW-1185">Reference proteome</keyword>
<protein>
    <submittedName>
        <fullName evidence="1">Uncharacterized protein</fullName>
    </submittedName>
</protein>
<comment type="caution">
    <text evidence="1">The sequence shown here is derived from an EMBL/GenBank/DDBJ whole genome shotgun (WGS) entry which is preliminary data.</text>
</comment>
<gene>
    <name evidence="1" type="ORF">V6N12_013284</name>
</gene>
<organism evidence="1 2">
    <name type="scientific">Hibiscus sabdariffa</name>
    <name type="common">roselle</name>
    <dbReference type="NCBI Taxonomy" id="183260"/>
    <lineage>
        <taxon>Eukaryota</taxon>
        <taxon>Viridiplantae</taxon>
        <taxon>Streptophyta</taxon>
        <taxon>Embryophyta</taxon>
        <taxon>Tracheophyta</taxon>
        <taxon>Spermatophyta</taxon>
        <taxon>Magnoliopsida</taxon>
        <taxon>eudicotyledons</taxon>
        <taxon>Gunneridae</taxon>
        <taxon>Pentapetalae</taxon>
        <taxon>rosids</taxon>
        <taxon>malvids</taxon>
        <taxon>Malvales</taxon>
        <taxon>Malvaceae</taxon>
        <taxon>Malvoideae</taxon>
        <taxon>Hibiscus</taxon>
    </lineage>
</organism>
<name>A0ABR2D6W7_9ROSI</name>
<sequence>MVAPTGDWNWQLIQHLLPHLVLLRIATIRPPFLQMGSDNIGWRGGMFNPFSVKASYETQWTTPRSKYLLHPGAVTSIRLGEAV</sequence>
<proteinExistence type="predicted"/>
<evidence type="ECO:0000313" key="1">
    <source>
        <dbReference type="EMBL" id="KAK8530783.1"/>
    </source>
</evidence>
<reference evidence="1 2" key="1">
    <citation type="journal article" date="2024" name="G3 (Bethesda)">
        <title>Genome assembly of Hibiscus sabdariffa L. provides insights into metabolisms of medicinal natural products.</title>
        <authorList>
            <person name="Kim T."/>
        </authorList>
    </citation>
    <scope>NUCLEOTIDE SEQUENCE [LARGE SCALE GENOMIC DNA]</scope>
    <source>
        <strain evidence="1">TK-2024</strain>
        <tissue evidence="1">Old leaves</tissue>
    </source>
</reference>
<evidence type="ECO:0000313" key="2">
    <source>
        <dbReference type="Proteomes" id="UP001472677"/>
    </source>
</evidence>
<dbReference type="Proteomes" id="UP001472677">
    <property type="component" value="Unassembled WGS sequence"/>
</dbReference>
<dbReference type="EMBL" id="JBBPBM010000035">
    <property type="protein sequence ID" value="KAK8530783.1"/>
    <property type="molecule type" value="Genomic_DNA"/>
</dbReference>